<evidence type="ECO:0000313" key="2">
    <source>
        <dbReference type="EMBL" id="GMN52248.1"/>
    </source>
</evidence>
<keyword evidence="3" id="KW-1185">Reference proteome</keyword>
<sequence>MISVVEKVKMGEVCGDRCGIHERKLSEWTKRALSELEHRRTTTTTRSSHPWSAQEEEEEEGV</sequence>
<organism evidence="2 3">
    <name type="scientific">Ficus carica</name>
    <name type="common">Common fig</name>
    <dbReference type="NCBI Taxonomy" id="3494"/>
    <lineage>
        <taxon>Eukaryota</taxon>
        <taxon>Viridiplantae</taxon>
        <taxon>Streptophyta</taxon>
        <taxon>Embryophyta</taxon>
        <taxon>Tracheophyta</taxon>
        <taxon>Spermatophyta</taxon>
        <taxon>Magnoliopsida</taxon>
        <taxon>eudicotyledons</taxon>
        <taxon>Gunneridae</taxon>
        <taxon>Pentapetalae</taxon>
        <taxon>rosids</taxon>
        <taxon>fabids</taxon>
        <taxon>Rosales</taxon>
        <taxon>Moraceae</taxon>
        <taxon>Ficeae</taxon>
        <taxon>Ficus</taxon>
    </lineage>
</organism>
<dbReference type="EMBL" id="BTGU01000041">
    <property type="protein sequence ID" value="GMN52248.1"/>
    <property type="molecule type" value="Genomic_DNA"/>
</dbReference>
<dbReference type="Proteomes" id="UP001187192">
    <property type="component" value="Unassembled WGS sequence"/>
</dbReference>
<feature type="region of interest" description="Disordered" evidence="1">
    <location>
        <begin position="35"/>
        <end position="62"/>
    </location>
</feature>
<name>A0AA88ACM2_FICCA</name>
<protein>
    <submittedName>
        <fullName evidence="2">Uncharacterized protein</fullName>
    </submittedName>
</protein>
<accession>A0AA88ACM2</accession>
<dbReference type="AlphaFoldDB" id="A0AA88ACM2"/>
<gene>
    <name evidence="2" type="ORF">TIFTF001_021394</name>
</gene>
<reference evidence="2" key="1">
    <citation type="submission" date="2023-07" db="EMBL/GenBank/DDBJ databases">
        <title>draft genome sequence of fig (Ficus carica).</title>
        <authorList>
            <person name="Takahashi T."/>
            <person name="Nishimura K."/>
        </authorList>
    </citation>
    <scope>NUCLEOTIDE SEQUENCE</scope>
</reference>
<evidence type="ECO:0000256" key="1">
    <source>
        <dbReference type="SAM" id="MobiDB-lite"/>
    </source>
</evidence>
<comment type="caution">
    <text evidence="2">The sequence shown here is derived from an EMBL/GenBank/DDBJ whole genome shotgun (WGS) entry which is preliminary data.</text>
</comment>
<dbReference type="Gramene" id="FCD_00023240-RA">
    <property type="protein sequence ID" value="FCD_00023240-RA:cds"/>
    <property type="gene ID" value="FCD_00023240"/>
</dbReference>
<evidence type="ECO:0000313" key="3">
    <source>
        <dbReference type="Proteomes" id="UP001187192"/>
    </source>
</evidence>
<proteinExistence type="predicted"/>